<dbReference type="GO" id="GO:0005737">
    <property type="term" value="C:cytoplasm"/>
    <property type="evidence" value="ECO:0007669"/>
    <property type="project" value="InterPro"/>
</dbReference>
<dbReference type="RefSeq" id="WP_104539091.1">
    <property type="nucleotide sequence ID" value="NZ_JBJGBS010000031.1"/>
</dbReference>
<dbReference type="GO" id="GO:0016070">
    <property type="term" value="P:RNA metabolic process"/>
    <property type="evidence" value="ECO:0007669"/>
    <property type="project" value="InterPro"/>
</dbReference>
<dbReference type="Pfam" id="PF08845">
    <property type="entry name" value="SymE_toxin"/>
    <property type="match status" value="1"/>
</dbReference>
<feature type="region of interest" description="Disordered" evidence="1">
    <location>
        <begin position="1"/>
        <end position="75"/>
    </location>
</feature>
<dbReference type="AlphaFoldDB" id="A0A2S7CYI0"/>
<reference evidence="3 6" key="2">
    <citation type="submission" date="2024-11" db="EMBL/GenBank/DDBJ databases">
        <title>Genome sequencing of Xanthomonas codiaei.</title>
        <authorList>
            <person name="Studholme D.J."/>
        </authorList>
    </citation>
    <scope>NUCLEOTIDE SEQUENCE [LARGE SCALE GENOMIC DNA]</scope>
    <source>
        <strain evidence="3 6">NCPPB 4350</strain>
    </source>
</reference>
<evidence type="ECO:0000259" key="2">
    <source>
        <dbReference type="Pfam" id="PF08845"/>
    </source>
</evidence>
<comment type="caution">
    <text evidence="4">The sequence shown here is derived from an EMBL/GenBank/DDBJ whole genome shotgun (WGS) entry which is preliminary data.</text>
</comment>
<name>A0A2S7CYI0_9XANT</name>
<feature type="domain" description="Toxin SymE-like" evidence="2">
    <location>
        <begin position="72"/>
        <end position="127"/>
    </location>
</feature>
<evidence type="ECO:0000313" key="4">
    <source>
        <dbReference type="EMBL" id="PPU66636.1"/>
    </source>
</evidence>
<protein>
    <submittedName>
        <fullName evidence="3">SymE family type I addiction module toxin</fullName>
    </submittedName>
</protein>
<dbReference type="EMBL" id="JBJGBS010000031">
    <property type="protein sequence ID" value="MFO3705150.1"/>
    <property type="molecule type" value="Genomic_DNA"/>
</dbReference>
<accession>A0A2S7CYI0</accession>
<sequence length="148" mass="16531">MSRAQSPTAKRPKSNTKRTASAKRAATPVKDTQPMRLVPSPTFDVENLDFDHRPARRPDDIPPRPPRKSRTPTRCTVGYAFYDAEPGRPYSQRIPSVRLRGLWLEQLGFTVGCKLQITARAGELVVKVVPVHPPGTGTMVMTSTLRKR</sequence>
<feature type="compositionally biased region" description="Basic and acidic residues" evidence="1">
    <location>
        <begin position="49"/>
        <end position="62"/>
    </location>
</feature>
<dbReference type="OrthoDB" id="5998248at2"/>
<evidence type="ECO:0000313" key="5">
    <source>
        <dbReference type="Proteomes" id="UP000237872"/>
    </source>
</evidence>
<evidence type="ECO:0000313" key="3">
    <source>
        <dbReference type="EMBL" id="MFO3705150.1"/>
    </source>
</evidence>
<evidence type="ECO:0000256" key="1">
    <source>
        <dbReference type="SAM" id="MobiDB-lite"/>
    </source>
</evidence>
<dbReference type="EMBL" id="MDEC01000001">
    <property type="protein sequence ID" value="PPU66636.1"/>
    <property type="molecule type" value="Genomic_DNA"/>
</dbReference>
<gene>
    <name evidence="3" type="ORF">ACI6Q5_09190</name>
    <name evidence="4" type="ORF">XcodCFBP4690_00305</name>
</gene>
<dbReference type="Proteomes" id="UP000237872">
    <property type="component" value="Unassembled WGS sequence"/>
</dbReference>
<dbReference type="GO" id="GO:0016788">
    <property type="term" value="F:hydrolase activity, acting on ester bonds"/>
    <property type="evidence" value="ECO:0007669"/>
    <property type="project" value="InterPro"/>
</dbReference>
<feature type="compositionally biased region" description="Low complexity" evidence="1">
    <location>
        <begin position="17"/>
        <end position="27"/>
    </location>
</feature>
<proteinExistence type="predicted"/>
<keyword evidence="6" id="KW-1185">Reference proteome</keyword>
<dbReference type="InterPro" id="IPR014944">
    <property type="entry name" value="Toxin_SymE-like"/>
</dbReference>
<organism evidence="4 5">
    <name type="scientific">Xanthomonas codiaei</name>
    <dbReference type="NCBI Taxonomy" id="56463"/>
    <lineage>
        <taxon>Bacteria</taxon>
        <taxon>Pseudomonadati</taxon>
        <taxon>Pseudomonadota</taxon>
        <taxon>Gammaproteobacteria</taxon>
        <taxon>Lysobacterales</taxon>
        <taxon>Lysobacteraceae</taxon>
        <taxon>Xanthomonas</taxon>
    </lineage>
</organism>
<reference evidence="4 5" key="1">
    <citation type="submission" date="2016-08" db="EMBL/GenBank/DDBJ databases">
        <authorList>
            <person name="Seilhamer J.J."/>
        </authorList>
    </citation>
    <scope>NUCLEOTIDE SEQUENCE [LARGE SCALE GENOMIC DNA]</scope>
    <source>
        <strain evidence="4 5">CFBP4690</strain>
    </source>
</reference>
<evidence type="ECO:0000313" key="6">
    <source>
        <dbReference type="Proteomes" id="UP001637990"/>
    </source>
</evidence>
<dbReference type="GO" id="GO:0003723">
    <property type="term" value="F:RNA binding"/>
    <property type="evidence" value="ECO:0007669"/>
    <property type="project" value="InterPro"/>
</dbReference>
<dbReference type="Proteomes" id="UP001637990">
    <property type="component" value="Unassembled WGS sequence"/>
</dbReference>